<comment type="caution">
    <text evidence="1">The sequence shown here is derived from an EMBL/GenBank/DDBJ whole genome shotgun (WGS) entry which is preliminary data.</text>
</comment>
<name>A0AAV5S8Q5_9BILA</name>
<keyword evidence="2" id="KW-1185">Reference proteome</keyword>
<accession>A0AAV5S8Q5</accession>
<proteinExistence type="predicted"/>
<gene>
    <name evidence="1" type="ORF">PENTCL1PPCAC_634</name>
</gene>
<dbReference type="AlphaFoldDB" id="A0AAV5S8Q5"/>
<feature type="non-terminal residue" evidence="1">
    <location>
        <position position="1"/>
    </location>
</feature>
<protein>
    <submittedName>
        <fullName evidence="1">Uncharacterized protein</fullName>
    </submittedName>
</protein>
<evidence type="ECO:0000313" key="2">
    <source>
        <dbReference type="Proteomes" id="UP001432027"/>
    </source>
</evidence>
<dbReference type="EMBL" id="BTSX01000001">
    <property type="protein sequence ID" value="GMS78460.1"/>
    <property type="molecule type" value="Genomic_DNA"/>
</dbReference>
<dbReference type="Proteomes" id="UP001432027">
    <property type="component" value="Unassembled WGS sequence"/>
</dbReference>
<sequence>RGPVVDLHVEPEHPKVGAPVAQRIHRVDHLLPSRGTARGMAREEVSIYVAESSGTGLAHPPSPAILTLEL</sequence>
<reference evidence="1" key="1">
    <citation type="submission" date="2023-10" db="EMBL/GenBank/DDBJ databases">
        <title>Genome assembly of Pristionchus species.</title>
        <authorList>
            <person name="Yoshida K."/>
            <person name="Sommer R.J."/>
        </authorList>
    </citation>
    <scope>NUCLEOTIDE SEQUENCE</scope>
    <source>
        <strain evidence="1">RS0144</strain>
    </source>
</reference>
<evidence type="ECO:0000313" key="1">
    <source>
        <dbReference type="EMBL" id="GMS78460.1"/>
    </source>
</evidence>
<organism evidence="1 2">
    <name type="scientific">Pristionchus entomophagus</name>
    <dbReference type="NCBI Taxonomy" id="358040"/>
    <lineage>
        <taxon>Eukaryota</taxon>
        <taxon>Metazoa</taxon>
        <taxon>Ecdysozoa</taxon>
        <taxon>Nematoda</taxon>
        <taxon>Chromadorea</taxon>
        <taxon>Rhabditida</taxon>
        <taxon>Rhabditina</taxon>
        <taxon>Diplogasteromorpha</taxon>
        <taxon>Diplogasteroidea</taxon>
        <taxon>Neodiplogasteridae</taxon>
        <taxon>Pristionchus</taxon>
    </lineage>
</organism>